<keyword evidence="3" id="KW-1185">Reference proteome</keyword>
<protein>
    <submittedName>
        <fullName evidence="1">Uncharacterized protein</fullName>
    </submittedName>
</protein>
<dbReference type="Proteomes" id="UP000192050">
    <property type="component" value="Chromosome"/>
</dbReference>
<dbReference type="EMBL" id="JABGBP010000298">
    <property type="protein sequence ID" value="NOL60774.1"/>
    <property type="molecule type" value="Genomic_DNA"/>
</dbReference>
<dbReference type="GeneID" id="16025062"/>
<dbReference type="RefSeq" id="WP_009886931.1">
    <property type="nucleotide sequence ID" value="NZ_CP015363.1"/>
</dbReference>
<sequence>MDCENVLEILGNTEMTQDQIADKMIGKYSTSDNSKAGYLKIGAQILVENELEFLLNEMVDSNKLGIKKVQNGLLERVYYYARNPC</sequence>
<dbReference type="STRING" id="74969.FAD_1783"/>
<dbReference type="AlphaFoldDB" id="A0A1V0N670"/>
<gene>
    <name evidence="1" type="ORF">FAD_1783</name>
    <name evidence="2" type="ORF">HLB00_08030</name>
</gene>
<proteinExistence type="predicted"/>
<evidence type="ECO:0000313" key="4">
    <source>
        <dbReference type="Proteomes" id="UP000546917"/>
    </source>
</evidence>
<dbReference type="KEGG" id="fai:FAD_1783"/>
<name>A0A1V0N670_9ARCH</name>
<dbReference type="EMBL" id="CP015363">
    <property type="protein sequence ID" value="ARD85622.1"/>
    <property type="molecule type" value="Genomic_DNA"/>
</dbReference>
<evidence type="ECO:0000313" key="1">
    <source>
        <dbReference type="EMBL" id="ARD85622.1"/>
    </source>
</evidence>
<evidence type="ECO:0000313" key="3">
    <source>
        <dbReference type="Proteomes" id="UP000192050"/>
    </source>
</evidence>
<reference evidence="1 3" key="1">
    <citation type="submission" date="2011-10" db="EMBL/GenBank/DDBJ databases">
        <title>Metabolic and evolutionary patterns in the extreme acidophile Ferroplasma acidiphilum.</title>
        <authorList>
            <person name="Golyshina O.V."/>
            <person name="Kozyavkin S.A."/>
            <person name="Tatusov R.L."/>
            <person name="Slesarev A.I."/>
            <person name="Golyshin P.N."/>
        </authorList>
    </citation>
    <scope>NUCLEOTIDE SEQUENCE [LARGE SCALE GENOMIC DNA]</scope>
    <source>
        <strain evidence="1">Berkeley</strain>
        <strain evidence="3">Y</strain>
    </source>
</reference>
<accession>A0A1V0N670</accession>
<dbReference type="Proteomes" id="UP000546917">
    <property type="component" value="Unassembled WGS sequence"/>
</dbReference>
<organism evidence="1 3">
    <name type="scientific">Ferroplasma acidiphilum</name>
    <dbReference type="NCBI Taxonomy" id="74969"/>
    <lineage>
        <taxon>Archaea</taxon>
        <taxon>Methanobacteriati</taxon>
        <taxon>Thermoplasmatota</taxon>
        <taxon>Thermoplasmata</taxon>
        <taxon>Thermoplasmatales</taxon>
        <taxon>Ferroplasmaceae</taxon>
        <taxon>Ferroplasma</taxon>
    </lineage>
</organism>
<evidence type="ECO:0000313" key="2">
    <source>
        <dbReference type="EMBL" id="NOL60774.1"/>
    </source>
</evidence>
<reference evidence="2 4" key="2">
    <citation type="submission" date="2020-05" db="EMBL/GenBank/DDBJ databases">
        <authorList>
            <person name="Zhang R."/>
        </authorList>
    </citation>
    <scope>NUCLEOTIDE SEQUENCE [LARGE SCALE GENOMIC DNA]</scope>
    <source>
        <strain evidence="2 4">DSM 28986</strain>
    </source>
</reference>